<evidence type="ECO:0000313" key="3">
    <source>
        <dbReference type="Proteomes" id="UP001049518"/>
    </source>
</evidence>
<dbReference type="RefSeq" id="WP_231329893.1">
    <property type="nucleotide sequence ID" value="NZ_CP059572.1"/>
</dbReference>
<evidence type="ECO:0000259" key="1">
    <source>
        <dbReference type="Pfam" id="PF01656"/>
    </source>
</evidence>
<dbReference type="Pfam" id="PF01656">
    <property type="entry name" value="CbiA"/>
    <property type="match status" value="1"/>
</dbReference>
<dbReference type="SUPFAM" id="SSF52540">
    <property type="entry name" value="P-loop containing nucleoside triphosphate hydrolases"/>
    <property type="match status" value="1"/>
</dbReference>
<dbReference type="InterPro" id="IPR002586">
    <property type="entry name" value="CobQ/CobB/MinD/ParA_Nub-bd_dom"/>
</dbReference>
<dbReference type="InterPro" id="IPR027417">
    <property type="entry name" value="P-loop_NTPase"/>
</dbReference>
<dbReference type="Gene3D" id="3.40.50.300">
    <property type="entry name" value="P-loop containing nucleotide triphosphate hydrolases"/>
    <property type="match status" value="1"/>
</dbReference>
<evidence type="ECO:0000313" key="2">
    <source>
        <dbReference type="EMBL" id="QXJ24193.1"/>
    </source>
</evidence>
<reference evidence="2" key="1">
    <citation type="submission" date="2020-07" db="EMBL/GenBank/DDBJ databases">
        <authorList>
            <person name="Tarantini F.S."/>
            <person name="Hong K.W."/>
            <person name="Chan K.G."/>
        </authorList>
    </citation>
    <scope>NUCLEOTIDE SEQUENCE</scope>
    <source>
        <strain evidence="2">32-07</strain>
    </source>
</reference>
<sequence>MHGDSLLRRVGRGAMRPFRSADEVHAVTEHGRWIQHPVTTGRRIAVMGVRGGSGKSTVAALIASAYARHRDDRVLALDLDPELGTLPLRLGARAEHSLADLAEEDLGTATFEQVRPLLTALGDRLWALPATRGRLGAGHVDAELYRSAGTQLSRFFGITVADNGAGIRSRLHQAVLASAHAQILVAPATVDGAARVGRVLDWMAVGGLEALRPRTLVVFTARSPHRAGTVDVDRAAGILAEIGVAAIRLGFDRQLAVGTTLDHGRLAYSTRLTAIAIAAEALRRAVAP</sequence>
<dbReference type="InterPro" id="IPR050625">
    <property type="entry name" value="ParA/MinD_ATPase"/>
</dbReference>
<keyword evidence="3" id="KW-1185">Reference proteome</keyword>
<dbReference type="PANTHER" id="PTHR43384:SF14">
    <property type="entry name" value="ESX-1 SECRETION-ASSOCIATED PROTEIN ESPI"/>
    <property type="match status" value="1"/>
</dbReference>
<proteinExistence type="predicted"/>
<feature type="domain" description="CobQ/CobB/MinD/ParA nucleotide binding" evidence="1">
    <location>
        <begin position="44"/>
        <end position="241"/>
    </location>
</feature>
<dbReference type="PANTHER" id="PTHR43384">
    <property type="entry name" value="SEPTUM SITE-DETERMINING PROTEIN MIND HOMOLOG, CHLOROPLASTIC-RELATED"/>
    <property type="match status" value="1"/>
</dbReference>
<protein>
    <recommendedName>
        <fullName evidence="1">CobQ/CobB/MinD/ParA nucleotide binding domain-containing protein</fullName>
    </recommendedName>
</protein>
<dbReference type="EMBL" id="CP059572">
    <property type="protein sequence ID" value="QXJ24193.1"/>
    <property type="molecule type" value="Genomic_DNA"/>
</dbReference>
<name>A0ABX8QZX2_9ACTN</name>
<gene>
    <name evidence="2" type="ORF">AGRA3207_005467</name>
</gene>
<organism evidence="2 3">
    <name type="scientific">Actinomadura graeca</name>
    <dbReference type="NCBI Taxonomy" id="2750812"/>
    <lineage>
        <taxon>Bacteria</taxon>
        <taxon>Bacillati</taxon>
        <taxon>Actinomycetota</taxon>
        <taxon>Actinomycetes</taxon>
        <taxon>Streptosporangiales</taxon>
        <taxon>Thermomonosporaceae</taxon>
        <taxon>Actinomadura</taxon>
    </lineage>
</organism>
<dbReference type="Proteomes" id="UP001049518">
    <property type="component" value="Chromosome"/>
</dbReference>
<accession>A0ABX8QZX2</accession>